<dbReference type="Proteomes" id="UP000077755">
    <property type="component" value="Chromosome 3"/>
</dbReference>
<name>A0A166AX23_DAUCS</name>
<reference evidence="1" key="2">
    <citation type="submission" date="2022-03" db="EMBL/GenBank/DDBJ databases">
        <title>Draft title - Genomic analysis of global carrot germplasm unveils the trajectory of domestication and the origin of high carotenoid orange carrot.</title>
        <authorList>
            <person name="Iorizzo M."/>
            <person name="Ellison S."/>
            <person name="Senalik D."/>
            <person name="Macko-Podgorni A."/>
            <person name="Grzebelus D."/>
            <person name="Bostan H."/>
            <person name="Rolling W."/>
            <person name="Curaba J."/>
            <person name="Simon P."/>
        </authorList>
    </citation>
    <scope>NUCLEOTIDE SEQUENCE</scope>
    <source>
        <tissue evidence="1">Leaf</tissue>
    </source>
</reference>
<dbReference type="AlphaFoldDB" id="A0A166AX23"/>
<dbReference type="EMBL" id="CP093345">
    <property type="protein sequence ID" value="WOG92994.1"/>
    <property type="molecule type" value="Genomic_DNA"/>
</dbReference>
<sequence length="69" mass="7460">MEDNIKVRNRSAAGGVTCFKGDGMATRLMTGAALVLRRCCIRIDTASDADEVLKTGARPYGLSKRNVQE</sequence>
<proteinExistence type="predicted"/>
<keyword evidence="2" id="KW-1185">Reference proteome</keyword>
<evidence type="ECO:0000313" key="1">
    <source>
        <dbReference type="EMBL" id="WOG92994.1"/>
    </source>
</evidence>
<accession>A0A166AX23</accession>
<evidence type="ECO:0000313" key="2">
    <source>
        <dbReference type="Proteomes" id="UP000077755"/>
    </source>
</evidence>
<gene>
    <name evidence="1" type="ORF">DCAR_0312273</name>
</gene>
<protein>
    <submittedName>
        <fullName evidence="1">Uncharacterized protein</fullName>
    </submittedName>
</protein>
<reference evidence="1" key="1">
    <citation type="journal article" date="2016" name="Nat. Genet.">
        <title>A high-quality carrot genome assembly provides new insights into carotenoid accumulation and asterid genome evolution.</title>
        <authorList>
            <person name="Iorizzo M."/>
            <person name="Ellison S."/>
            <person name="Senalik D."/>
            <person name="Zeng P."/>
            <person name="Satapoomin P."/>
            <person name="Huang J."/>
            <person name="Bowman M."/>
            <person name="Iovene M."/>
            <person name="Sanseverino W."/>
            <person name="Cavagnaro P."/>
            <person name="Yildiz M."/>
            <person name="Macko-Podgorni A."/>
            <person name="Moranska E."/>
            <person name="Grzebelus E."/>
            <person name="Grzebelus D."/>
            <person name="Ashrafi H."/>
            <person name="Zheng Z."/>
            <person name="Cheng S."/>
            <person name="Spooner D."/>
            <person name="Van Deynze A."/>
            <person name="Simon P."/>
        </authorList>
    </citation>
    <scope>NUCLEOTIDE SEQUENCE</scope>
    <source>
        <tissue evidence="1">Leaf</tissue>
    </source>
</reference>
<organism evidence="1 2">
    <name type="scientific">Daucus carota subsp. sativus</name>
    <name type="common">Carrot</name>
    <dbReference type="NCBI Taxonomy" id="79200"/>
    <lineage>
        <taxon>Eukaryota</taxon>
        <taxon>Viridiplantae</taxon>
        <taxon>Streptophyta</taxon>
        <taxon>Embryophyta</taxon>
        <taxon>Tracheophyta</taxon>
        <taxon>Spermatophyta</taxon>
        <taxon>Magnoliopsida</taxon>
        <taxon>eudicotyledons</taxon>
        <taxon>Gunneridae</taxon>
        <taxon>Pentapetalae</taxon>
        <taxon>asterids</taxon>
        <taxon>campanulids</taxon>
        <taxon>Apiales</taxon>
        <taxon>Apiaceae</taxon>
        <taxon>Apioideae</taxon>
        <taxon>Scandiceae</taxon>
        <taxon>Daucinae</taxon>
        <taxon>Daucus</taxon>
        <taxon>Daucus sect. Daucus</taxon>
    </lineage>
</organism>
<dbReference type="Gramene" id="KZN02048">
    <property type="protein sequence ID" value="KZN02048"/>
    <property type="gene ID" value="DCAR_010802"/>
</dbReference>